<feature type="region of interest" description="Disordered" evidence="1">
    <location>
        <begin position="117"/>
        <end position="148"/>
    </location>
</feature>
<accession>A0A6N8JLQ0</accession>
<dbReference type="OrthoDB" id="1033069at2"/>
<reference evidence="4 5" key="1">
    <citation type="submission" date="2019-12" db="EMBL/GenBank/DDBJ databases">
        <title>The draft genomic sequence of strain Chitinophaga oryziterrae JCM 16595.</title>
        <authorList>
            <person name="Zhang X."/>
        </authorList>
    </citation>
    <scope>NUCLEOTIDE SEQUENCE [LARGE SCALE GENOMIC DNA]</scope>
    <source>
        <strain evidence="4 5">JCM 16595</strain>
    </source>
</reference>
<dbReference type="Proteomes" id="UP000468388">
    <property type="component" value="Unassembled WGS sequence"/>
</dbReference>
<dbReference type="RefSeq" id="WP_157303963.1">
    <property type="nucleotide sequence ID" value="NZ_BAAAZB010000027.1"/>
</dbReference>
<evidence type="ECO:0000313" key="5">
    <source>
        <dbReference type="Proteomes" id="UP000468388"/>
    </source>
</evidence>
<name>A0A6N8JLQ0_9BACT</name>
<proteinExistence type="predicted"/>
<sequence>MKVSYVPLLCLFLTISMAVQAQSKLSITMVGNGAIRAVIDDRNYICQDNSLTIEDLAPGYHSVKLFLVRKERWNNAAYGQQVYNANLLIKSQYYTDIVVNRFGKTLVDEQPLTRGDYYDNMDRGNGGKDWNNHDNRPGQGYNNPRAPQQMSDDAFAMAREAIRKESFDNTRMTVAQQIADNNYFTTAQVKELVKLFAFEDRKLDFAKYAYARTLDRNNYFTINEVFSFSRTKEDLADYIKNFR</sequence>
<dbReference type="Pfam" id="PF14771">
    <property type="entry name" value="DUF4476"/>
    <property type="match status" value="1"/>
</dbReference>
<gene>
    <name evidence="4" type="ORF">GO495_31610</name>
</gene>
<dbReference type="AlphaFoldDB" id="A0A6N8JLQ0"/>
<keyword evidence="5" id="KW-1185">Reference proteome</keyword>
<evidence type="ECO:0000256" key="2">
    <source>
        <dbReference type="SAM" id="SignalP"/>
    </source>
</evidence>
<dbReference type="InterPro" id="IPR028011">
    <property type="entry name" value="DUF4476"/>
</dbReference>
<protein>
    <submittedName>
        <fullName evidence="4">DUF4476 domain-containing protein</fullName>
    </submittedName>
</protein>
<evidence type="ECO:0000256" key="1">
    <source>
        <dbReference type="SAM" id="MobiDB-lite"/>
    </source>
</evidence>
<comment type="caution">
    <text evidence="4">The sequence shown here is derived from an EMBL/GenBank/DDBJ whole genome shotgun (WGS) entry which is preliminary data.</text>
</comment>
<dbReference type="EMBL" id="WRXO01000017">
    <property type="protein sequence ID" value="MVT45178.1"/>
    <property type="molecule type" value="Genomic_DNA"/>
</dbReference>
<feature type="chain" id="PRO_5027073276" evidence="2">
    <location>
        <begin position="22"/>
        <end position="243"/>
    </location>
</feature>
<feature type="domain" description="DUF4476" evidence="3">
    <location>
        <begin position="149"/>
        <end position="238"/>
    </location>
</feature>
<evidence type="ECO:0000259" key="3">
    <source>
        <dbReference type="Pfam" id="PF14771"/>
    </source>
</evidence>
<feature type="signal peptide" evidence="2">
    <location>
        <begin position="1"/>
        <end position="21"/>
    </location>
</feature>
<organism evidence="4 5">
    <name type="scientific">Chitinophaga oryziterrae</name>
    <dbReference type="NCBI Taxonomy" id="1031224"/>
    <lineage>
        <taxon>Bacteria</taxon>
        <taxon>Pseudomonadati</taxon>
        <taxon>Bacteroidota</taxon>
        <taxon>Chitinophagia</taxon>
        <taxon>Chitinophagales</taxon>
        <taxon>Chitinophagaceae</taxon>
        <taxon>Chitinophaga</taxon>
    </lineage>
</organism>
<evidence type="ECO:0000313" key="4">
    <source>
        <dbReference type="EMBL" id="MVT45178.1"/>
    </source>
</evidence>
<feature type="compositionally biased region" description="Basic and acidic residues" evidence="1">
    <location>
        <begin position="117"/>
        <end position="136"/>
    </location>
</feature>
<keyword evidence="2" id="KW-0732">Signal</keyword>